<reference evidence="4" key="1">
    <citation type="submission" date="2023-10" db="EMBL/GenBank/DDBJ databases">
        <authorList>
            <person name="Chen Y."/>
            <person name="Shah S."/>
            <person name="Dougan E. K."/>
            <person name="Thang M."/>
            <person name="Chan C."/>
        </authorList>
    </citation>
    <scope>NUCLEOTIDE SEQUENCE [LARGE SCALE GENOMIC DNA]</scope>
</reference>
<dbReference type="EMBL" id="CAUYUJ010014471">
    <property type="protein sequence ID" value="CAK0841633.1"/>
    <property type="molecule type" value="Genomic_DNA"/>
</dbReference>
<dbReference type="InterPro" id="IPR002772">
    <property type="entry name" value="Glyco_hydro_3_C"/>
</dbReference>
<dbReference type="InterPro" id="IPR013783">
    <property type="entry name" value="Ig-like_fold"/>
</dbReference>
<dbReference type="Pfam" id="PF01915">
    <property type="entry name" value="Glyco_hydro_3_C"/>
    <property type="match status" value="1"/>
</dbReference>
<protein>
    <recommendedName>
        <fullName evidence="3">Glycoside hydrolase family 3 C-terminal domain-containing protein</fullName>
    </recommendedName>
</protein>
<dbReference type="Gene3D" id="3.40.50.1700">
    <property type="entry name" value="Glycoside hydrolase family 3 C-terminal domain"/>
    <property type="match status" value="1"/>
</dbReference>
<dbReference type="Gene3D" id="2.60.40.10">
    <property type="entry name" value="Immunoglobulins"/>
    <property type="match status" value="1"/>
</dbReference>
<keyword evidence="2" id="KW-0326">Glycosidase</keyword>
<dbReference type="InterPro" id="IPR044993">
    <property type="entry name" value="BXL"/>
</dbReference>
<dbReference type="SUPFAM" id="SSF52279">
    <property type="entry name" value="Beta-D-glucan exohydrolase, C-terminal domain"/>
    <property type="match status" value="1"/>
</dbReference>
<gene>
    <name evidence="4" type="ORF">PCOR1329_LOCUS36795</name>
</gene>
<sequence>MLSNYHGQRCASNRYECITSPIQAISKANAGGQTVGVVGVGVAGGPNNISAAVEAAQAADVVVLVVGIDGSQEGEEHDRSDCGLPGHQPELVEAISALKKPTVMVLIHGGALCLGHLKEGVPAIVDAFYGGESGSEALAAVLFGEYNPSGKLPVTMYPPEYMQQLPITQMSVSAPPGRTHLYYTGTPEFPFGAGLSYSSWAMEVAEGAQRRLGTRSGAASFTVRLTNAGPWAGSQRVLALARPRGATAPGALRQRMWGYQGAQLAVGETADLVFTLRSADLALSDASGNRVVSPGEWDVVFSHGDGEVLASVVMSGAEAVVEPSVFGKSTGTGTIVV</sequence>
<evidence type="ECO:0000256" key="1">
    <source>
        <dbReference type="ARBA" id="ARBA00022801"/>
    </source>
</evidence>
<evidence type="ECO:0000259" key="3">
    <source>
        <dbReference type="Pfam" id="PF01915"/>
    </source>
</evidence>
<comment type="caution">
    <text evidence="4">The sequence shown here is derived from an EMBL/GenBank/DDBJ whole genome shotgun (WGS) entry which is preliminary data.</text>
</comment>
<dbReference type="PANTHER" id="PTHR42721">
    <property type="entry name" value="SUGAR HYDROLASE-RELATED"/>
    <property type="match status" value="1"/>
</dbReference>
<keyword evidence="1" id="KW-0378">Hydrolase</keyword>
<keyword evidence="5" id="KW-1185">Reference proteome</keyword>
<evidence type="ECO:0000313" key="5">
    <source>
        <dbReference type="Proteomes" id="UP001189429"/>
    </source>
</evidence>
<evidence type="ECO:0000256" key="2">
    <source>
        <dbReference type="ARBA" id="ARBA00023295"/>
    </source>
</evidence>
<dbReference type="Proteomes" id="UP001189429">
    <property type="component" value="Unassembled WGS sequence"/>
</dbReference>
<dbReference type="PANTHER" id="PTHR42721:SF41">
    <property type="entry name" value="GLYCOSIDE HYDROLASE FAMILY 3 C-TERMINAL DOMAIN-CONTAINING PROTEIN"/>
    <property type="match status" value="1"/>
</dbReference>
<organism evidence="4 5">
    <name type="scientific">Prorocentrum cordatum</name>
    <dbReference type="NCBI Taxonomy" id="2364126"/>
    <lineage>
        <taxon>Eukaryota</taxon>
        <taxon>Sar</taxon>
        <taxon>Alveolata</taxon>
        <taxon>Dinophyceae</taxon>
        <taxon>Prorocentrales</taxon>
        <taxon>Prorocentraceae</taxon>
        <taxon>Prorocentrum</taxon>
    </lineage>
</organism>
<proteinExistence type="predicted"/>
<dbReference type="InterPro" id="IPR036881">
    <property type="entry name" value="Glyco_hydro_3_C_sf"/>
</dbReference>
<accession>A0ABN9T915</accession>
<name>A0ABN9T915_9DINO</name>
<evidence type="ECO:0000313" key="4">
    <source>
        <dbReference type="EMBL" id="CAK0841633.1"/>
    </source>
</evidence>
<feature type="domain" description="Glycoside hydrolase family 3 C-terminal" evidence="3">
    <location>
        <begin position="5"/>
        <end position="197"/>
    </location>
</feature>